<proteinExistence type="inferred from homology"/>
<keyword evidence="2 10" id="KW-1003">Cell membrane</keyword>
<dbReference type="GO" id="GO:0005886">
    <property type="term" value="C:plasma membrane"/>
    <property type="evidence" value="ECO:0007669"/>
    <property type="project" value="UniProtKB-SubCell"/>
</dbReference>
<dbReference type="GO" id="GO:0062054">
    <property type="term" value="F:fluoride channel activity"/>
    <property type="evidence" value="ECO:0007669"/>
    <property type="project" value="UniProtKB-UniRule"/>
</dbReference>
<feature type="binding site" evidence="10">
    <location>
        <position position="91"/>
    </location>
    <ligand>
        <name>Na(+)</name>
        <dbReference type="ChEBI" id="CHEBI:29101"/>
        <note>structural</note>
    </ligand>
</feature>
<keyword evidence="10" id="KW-0479">Metal-binding</keyword>
<name>A0A1V3C8M9_9ACTN</name>
<feature type="binding site" evidence="10">
    <location>
        <position position="94"/>
    </location>
    <ligand>
        <name>Na(+)</name>
        <dbReference type="ChEBI" id="CHEBI:29101"/>
        <note>structural</note>
    </ligand>
</feature>
<evidence type="ECO:0000313" key="11">
    <source>
        <dbReference type="EMBL" id="OOC56839.1"/>
    </source>
</evidence>
<dbReference type="PANTHER" id="PTHR28259:SF1">
    <property type="entry name" value="FLUORIDE EXPORT PROTEIN 1-RELATED"/>
    <property type="match status" value="1"/>
</dbReference>
<gene>
    <name evidence="10" type="primary">fluC</name>
    <name evidence="10" type="synonym">crcB</name>
    <name evidence="11" type="ORF">NOSIN_25880</name>
</gene>
<dbReference type="GO" id="GO:0046872">
    <property type="term" value="F:metal ion binding"/>
    <property type="evidence" value="ECO:0007669"/>
    <property type="project" value="UniProtKB-KW"/>
</dbReference>
<keyword evidence="12" id="KW-1185">Reference proteome</keyword>
<sequence length="150" mass="14863">MPTSERLAPRGTRVPGTAAMTGIAACGGAAGAMARHLVSVAWPTPDQGLPLATLAVNITGAVLIGVLVTAVTGPRAAPPWVRQLLGTGFLGGFTTYSAHTLGIGLLLASGRVLPAVAYMALTLVGALAGVALGAWLAGLLVRAPDGGRHP</sequence>
<dbReference type="STRING" id="501010.NOSIN_25880"/>
<keyword evidence="5 10" id="KW-0472">Membrane</keyword>
<evidence type="ECO:0000256" key="9">
    <source>
        <dbReference type="ARBA" id="ARBA00049940"/>
    </source>
</evidence>
<feature type="transmembrane region" description="Helical" evidence="10">
    <location>
        <begin position="84"/>
        <end position="109"/>
    </location>
</feature>
<dbReference type="HAMAP" id="MF_00454">
    <property type="entry name" value="FluC"/>
    <property type="match status" value="1"/>
</dbReference>
<protein>
    <recommendedName>
        <fullName evidence="10">Fluoride-specific ion channel FluC</fullName>
    </recommendedName>
</protein>
<dbReference type="PROSITE" id="PS51257">
    <property type="entry name" value="PROKAR_LIPOPROTEIN"/>
    <property type="match status" value="1"/>
</dbReference>
<evidence type="ECO:0000256" key="7">
    <source>
        <dbReference type="ARBA" id="ARBA00035120"/>
    </source>
</evidence>
<comment type="function">
    <text evidence="9 10">Fluoride-specific ion channel. Important for reducing fluoride concentration in the cell, thus reducing its toxicity.</text>
</comment>
<evidence type="ECO:0000256" key="10">
    <source>
        <dbReference type="HAMAP-Rule" id="MF_00454"/>
    </source>
</evidence>
<comment type="similarity">
    <text evidence="7 10">Belongs to the fluoride channel Fluc/FEX (TC 1.A.43) family.</text>
</comment>
<keyword evidence="10" id="KW-0406">Ion transport</keyword>
<evidence type="ECO:0000313" key="12">
    <source>
        <dbReference type="Proteomes" id="UP000189004"/>
    </source>
</evidence>
<dbReference type="RefSeq" id="WP_077693281.1">
    <property type="nucleotide sequence ID" value="NZ_MCOK01000001.1"/>
</dbReference>
<evidence type="ECO:0000256" key="6">
    <source>
        <dbReference type="ARBA" id="ARBA00023303"/>
    </source>
</evidence>
<comment type="subcellular location">
    <subcellularLocation>
        <location evidence="1 10">Cell membrane</location>
        <topology evidence="1 10">Multi-pass membrane protein</topology>
    </subcellularLocation>
</comment>
<evidence type="ECO:0000256" key="5">
    <source>
        <dbReference type="ARBA" id="ARBA00023136"/>
    </source>
</evidence>
<keyword evidence="3 10" id="KW-0812">Transmembrane</keyword>
<dbReference type="Proteomes" id="UP000189004">
    <property type="component" value="Unassembled WGS sequence"/>
</dbReference>
<keyword evidence="10" id="KW-0915">Sodium</keyword>
<dbReference type="NCBIfam" id="TIGR00494">
    <property type="entry name" value="crcB"/>
    <property type="match status" value="1"/>
</dbReference>
<accession>A0A1V3C8M9</accession>
<evidence type="ECO:0000256" key="3">
    <source>
        <dbReference type="ARBA" id="ARBA00022692"/>
    </source>
</evidence>
<dbReference type="EMBL" id="MCOK01000001">
    <property type="protein sequence ID" value="OOC56839.1"/>
    <property type="molecule type" value="Genomic_DNA"/>
</dbReference>
<dbReference type="GO" id="GO:0140114">
    <property type="term" value="P:cellular detoxification of fluoride"/>
    <property type="evidence" value="ECO:0007669"/>
    <property type="project" value="UniProtKB-UniRule"/>
</dbReference>
<feature type="transmembrane region" description="Helical" evidence="10">
    <location>
        <begin position="54"/>
        <end position="72"/>
    </location>
</feature>
<evidence type="ECO:0000256" key="4">
    <source>
        <dbReference type="ARBA" id="ARBA00022989"/>
    </source>
</evidence>
<dbReference type="AlphaFoldDB" id="A0A1V3C8M9"/>
<keyword evidence="4 10" id="KW-1133">Transmembrane helix</keyword>
<reference evidence="12" key="1">
    <citation type="submission" date="2016-08" db="EMBL/GenBank/DDBJ databases">
        <authorList>
            <person name="Tokovenko B."/>
            <person name="Kalinowski J."/>
        </authorList>
    </citation>
    <scope>NUCLEOTIDE SEQUENCE [LARGE SCALE GENOMIC DNA]</scope>
    <source>
        <strain evidence="12">UTMC102</strain>
    </source>
</reference>
<dbReference type="OrthoDB" id="9806299at2"/>
<evidence type="ECO:0000256" key="8">
    <source>
        <dbReference type="ARBA" id="ARBA00035585"/>
    </source>
</evidence>
<dbReference type="PANTHER" id="PTHR28259">
    <property type="entry name" value="FLUORIDE EXPORT PROTEIN 1-RELATED"/>
    <property type="match status" value="1"/>
</dbReference>
<comment type="activity regulation">
    <text evidence="10">Na(+) is not transported, but it plays an essential structural role and its presence is essential for fluoride channel function.</text>
</comment>
<feature type="transmembrane region" description="Helical" evidence="10">
    <location>
        <begin position="12"/>
        <end position="34"/>
    </location>
</feature>
<dbReference type="Pfam" id="PF02537">
    <property type="entry name" value="CRCB"/>
    <property type="match status" value="1"/>
</dbReference>
<organism evidence="11 12">
    <name type="scientific">Nocardiopsis sinuspersici</name>
    <dbReference type="NCBI Taxonomy" id="501010"/>
    <lineage>
        <taxon>Bacteria</taxon>
        <taxon>Bacillati</taxon>
        <taxon>Actinomycetota</taxon>
        <taxon>Actinomycetes</taxon>
        <taxon>Streptosporangiales</taxon>
        <taxon>Nocardiopsidaceae</taxon>
        <taxon>Nocardiopsis</taxon>
    </lineage>
</organism>
<keyword evidence="10" id="KW-0813">Transport</keyword>
<comment type="catalytic activity">
    <reaction evidence="8">
        <text>fluoride(in) = fluoride(out)</text>
        <dbReference type="Rhea" id="RHEA:76159"/>
        <dbReference type="ChEBI" id="CHEBI:17051"/>
    </reaction>
    <physiologicalReaction direction="left-to-right" evidence="8">
        <dbReference type="Rhea" id="RHEA:76160"/>
    </physiologicalReaction>
</comment>
<evidence type="ECO:0000256" key="2">
    <source>
        <dbReference type="ARBA" id="ARBA00022475"/>
    </source>
</evidence>
<comment type="caution">
    <text evidence="11">The sequence shown here is derived from an EMBL/GenBank/DDBJ whole genome shotgun (WGS) entry which is preliminary data.</text>
</comment>
<dbReference type="InterPro" id="IPR003691">
    <property type="entry name" value="FluC"/>
</dbReference>
<keyword evidence="6 10" id="KW-0407">Ion channel</keyword>
<feature type="transmembrane region" description="Helical" evidence="10">
    <location>
        <begin position="115"/>
        <end position="141"/>
    </location>
</feature>
<evidence type="ECO:0000256" key="1">
    <source>
        <dbReference type="ARBA" id="ARBA00004651"/>
    </source>
</evidence>